<evidence type="ECO:0000256" key="4">
    <source>
        <dbReference type="ARBA" id="ARBA00022741"/>
    </source>
</evidence>
<dbReference type="GeneID" id="25565014"/>
<dbReference type="eggNOG" id="KOG0096">
    <property type="taxonomic scope" value="Eukaryota"/>
</dbReference>
<dbReference type="SUPFAM" id="SSF52540">
    <property type="entry name" value="P-loop containing nucleoside triphosphate hydrolases"/>
    <property type="match status" value="1"/>
</dbReference>
<dbReference type="SMART" id="SM00174">
    <property type="entry name" value="RHO"/>
    <property type="match status" value="1"/>
</dbReference>
<evidence type="ECO:0000256" key="3">
    <source>
        <dbReference type="ARBA" id="ARBA00022448"/>
    </source>
</evidence>
<dbReference type="Gene3D" id="3.40.50.300">
    <property type="entry name" value="P-loop containing nucleotide triphosphate hydrolases"/>
    <property type="match status" value="1"/>
</dbReference>
<evidence type="ECO:0000256" key="5">
    <source>
        <dbReference type="ARBA" id="ARBA00022927"/>
    </source>
</evidence>
<comment type="similarity">
    <text evidence="2">Belongs to the small GTPase superfamily. Ran family.</text>
</comment>
<keyword evidence="9" id="KW-1185">Reference proteome</keyword>
<dbReference type="SMART" id="SM00173">
    <property type="entry name" value="RAS"/>
    <property type="match status" value="1"/>
</dbReference>
<dbReference type="EMBL" id="GL349456">
    <property type="protein sequence ID" value="KNC49607.1"/>
    <property type="molecule type" value="Genomic_DNA"/>
</dbReference>
<dbReference type="GO" id="GO:0005634">
    <property type="term" value="C:nucleus"/>
    <property type="evidence" value="ECO:0007669"/>
    <property type="project" value="UniProtKB-SubCell"/>
</dbReference>
<keyword evidence="7" id="KW-0539">Nucleus</keyword>
<gene>
    <name evidence="8" type="ORF">AMSG_05647</name>
</gene>
<dbReference type="PROSITE" id="PS51418">
    <property type="entry name" value="RAN"/>
    <property type="match status" value="1"/>
</dbReference>
<dbReference type="NCBIfam" id="TIGR00231">
    <property type="entry name" value="small_GTP"/>
    <property type="match status" value="1"/>
</dbReference>
<dbReference type="GO" id="GO:0006606">
    <property type="term" value="P:protein import into nucleus"/>
    <property type="evidence" value="ECO:0007669"/>
    <property type="project" value="TreeGrafter"/>
</dbReference>
<name>A0A0L0DBA5_THETB</name>
<dbReference type="OMA" id="GYLMMAD"/>
<dbReference type="PANTHER" id="PTHR24071">
    <property type="entry name" value="RAN GTPASE"/>
    <property type="match status" value="1"/>
</dbReference>
<evidence type="ECO:0000313" key="8">
    <source>
        <dbReference type="EMBL" id="KNC49607.1"/>
    </source>
</evidence>
<comment type="subcellular location">
    <subcellularLocation>
        <location evidence="1">Nucleus</location>
    </subcellularLocation>
</comment>
<dbReference type="InterPro" id="IPR005225">
    <property type="entry name" value="Small_GTP-bd"/>
</dbReference>
<evidence type="ECO:0000256" key="6">
    <source>
        <dbReference type="ARBA" id="ARBA00023134"/>
    </source>
</evidence>
<evidence type="ECO:0000313" key="9">
    <source>
        <dbReference type="Proteomes" id="UP000054408"/>
    </source>
</evidence>
<evidence type="ECO:0000256" key="7">
    <source>
        <dbReference type="ARBA" id="ARBA00023242"/>
    </source>
</evidence>
<dbReference type="InterPro" id="IPR001806">
    <property type="entry name" value="Small_GTPase"/>
</dbReference>
<keyword evidence="3" id="KW-0813">Transport</keyword>
<dbReference type="FunFam" id="3.40.50.300:FF:001447">
    <property type="entry name" value="Ras-related protein Rab-1B"/>
    <property type="match status" value="1"/>
</dbReference>
<dbReference type="InterPro" id="IPR027417">
    <property type="entry name" value="P-loop_NTPase"/>
</dbReference>
<dbReference type="PROSITE" id="PS51419">
    <property type="entry name" value="RAB"/>
    <property type="match status" value="1"/>
</dbReference>
<dbReference type="Proteomes" id="UP000054408">
    <property type="component" value="Unassembled WGS sequence"/>
</dbReference>
<organism evidence="8 9">
    <name type="scientific">Thecamonas trahens ATCC 50062</name>
    <dbReference type="NCBI Taxonomy" id="461836"/>
    <lineage>
        <taxon>Eukaryota</taxon>
        <taxon>Apusozoa</taxon>
        <taxon>Apusomonadida</taxon>
        <taxon>Apusomonadidae</taxon>
        <taxon>Thecamonas</taxon>
    </lineage>
</organism>
<dbReference type="OrthoDB" id="48625at2759"/>
<dbReference type="GO" id="GO:0003924">
    <property type="term" value="F:GTPase activity"/>
    <property type="evidence" value="ECO:0007669"/>
    <property type="project" value="InterPro"/>
</dbReference>
<keyword evidence="4" id="KW-0547">Nucleotide-binding</keyword>
<protein>
    <submittedName>
        <fullName evidence="8">GTP-binding nuclear protein Ran-4</fullName>
    </submittedName>
</protein>
<dbReference type="RefSeq" id="XP_013757714.1">
    <property type="nucleotide sequence ID" value="XM_013902260.1"/>
</dbReference>
<dbReference type="Pfam" id="PF00071">
    <property type="entry name" value="Ras"/>
    <property type="match status" value="1"/>
</dbReference>
<dbReference type="SMART" id="SM00176">
    <property type="entry name" value="RAN"/>
    <property type="match status" value="1"/>
</dbReference>
<dbReference type="AlphaFoldDB" id="A0A0L0DBA5"/>
<dbReference type="PANTHER" id="PTHR24071:SF0">
    <property type="entry name" value="GTP-BINDING NUCLEAR PROTEIN RAN"/>
    <property type="match status" value="1"/>
</dbReference>
<keyword evidence="6" id="KW-0342">GTP-binding</keyword>
<accession>A0A0L0DBA5</accession>
<dbReference type="SMART" id="SM00175">
    <property type="entry name" value="RAB"/>
    <property type="match status" value="1"/>
</dbReference>
<reference evidence="8 9" key="1">
    <citation type="submission" date="2010-05" db="EMBL/GenBank/DDBJ databases">
        <title>The Genome Sequence of Thecamonas trahens ATCC 50062.</title>
        <authorList>
            <consortium name="The Broad Institute Genome Sequencing Platform"/>
            <person name="Russ C."/>
            <person name="Cuomo C."/>
            <person name="Shea T."/>
            <person name="Young S.K."/>
            <person name="Zeng Q."/>
            <person name="Koehrsen M."/>
            <person name="Haas B."/>
            <person name="Borodovsky M."/>
            <person name="Guigo R."/>
            <person name="Alvarado L."/>
            <person name="Berlin A."/>
            <person name="Bochicchio J."/>
            <person name="Borenstein D."/>
            <person name="Chapman S."/>
            <person name="Chen Z."/>
            <person name="Freedman E."/>
            <person name="Gellesch M."/>
            <person name="Goldberg J."/>
            <person name="Griggs A."/>
            <person name="Gujja S."/>
            <person name="Heilman E."/>
            <person name="Heiman D."/>
            <person name="Hepburn T."/>
            <person name="Howarth C."/>
            <person name="Jen D."/>
            <person name="Larson L."/>
            <person name="Mehta T."/>
            <person name="Park D."/>
            <person name="Pearson M."/>
            <person name="Roberts A."/>
            <person name="Saif S."/>
            <person name="Shenoy N."/>
            <person name="Sisk P."/>
            <person name="Stolte C."/>
            <person name="Sykes S."/>
            <person name="Thomson T."/>
            <person name="Walk T."/>
            <person name="White J."/>
            <person name="Yandava C."/>
            <person name="Burger G."/>
            <person name="Gray M.W."/>
            <person name="Holland P.W.H."/>
            <person name="King N."/>
            <person name="Lang F.B.F."/>
            <person name="Roger A.J."/>
            <person name="Ruiz-Trillo I."/>
            <person name="Lander E."/>
            <person name="Nusbaum C."/>
        </authorList>
    </citation>
    <scope>NUCLEOTIDE SEQUENCE [LARGE SCALE GENOMIC DNA]</scope>
    <source>
        <strain evidence="8 9">ATCC 50062</strain>
    </source>
</reference>
<dbReference type="GO" id="GO:0005737">
    <property type="term" value="C:cytoplasm"/>
    <property type="evidence" value="ECO:0007669"/>
    <property type="project" value="TreeGrafter"/>
</dbReference>
<dbReference type="STRING" id="461836.A0A0L0DBA5"/>
<dbReference type="PRINTS" id="PR00449">
    <property type="entry name" value="RASTRNSFRMNG"/>
</dbReference>
<proteinExistence type="inferred from homology"/>
<dbReference type="GO" id="GO:0000054">
    <property type="term" value="P:ribosomal subunit export from nucleus"/>
    <property type="evidence" value="ECO:0007669"/>
    <property type="project" value="TreeGrafter"/>
</dbReference>
<dbReference type="GO" id="GO:0005525">
    <property type="term" value="F:GTP binding"/>
    <property type="evidence" value="ECO:0007669"/>
    <property type="project" value="UniProtKB-KW"/>
</dbReference>
<dbReference type="InterPro" id="IPR002041">
    <property type="entry name" value="Ran_GTPase"/>
</dbReference>
<keyword evidence="5" id="KW-0653">Protein transport</keyword>
<sequence length="212" mass="23038">MAATPVYKVCVLGSAGSGKTTWLRRHATGEFVAEHTPTVGVEVLSLTFNTTRGPITFQMWDMAGTDKFAGLGEDYLLNADAAVVFFDVTDKSSYKAVKTWFDMVESKDVSLAVLVGSKVDSSAREVSSSSVTFHRKRNVQYYEISSKSNYNFEKPFLYLARRLTNDRDLQFVETVETDELAADAPAPAPALAAVSVAPSCDDPSPILTAASE</sequence>
<evidence type="ECO:0000256" key="1">
    <source>
        <dbReference type="ARBA" id="ARBA00004123"/>
    </source>
</evidence>
<evidence type="ECO:0000256" key="2">
    <source>
        <dbReference type="ARBA" id="ARBA00008028"/>
    </source>
</evidence>